<proteinExistence type="predicted"/>
<organism evidence="3 4">
    <name type="scientific">Cladophialophora immunda</name>
    <dbReference type="NCBI Taxonomy" id="569365"/>
    <lineage>
        <taxon>Eukaryota</taxon>
        <taxon>Fungi</taxon>
        <taxon>Dikarya</taxon>
        <taxon>Ascomycota</taxon>
        <taxon>Pezizomycotina</taxon>
        <taxon>Eurotiomycetes</taxon>
        <taxon>Chaetothyriomycetidae</taxon>
        <taxon>Chaetothyriales</taxon>
        <taxon>Herpotrichiellaceae</taxon>
        <taxon>Cladophialophora</taxon>
    </lineage>
</organism>
<dbReference type="OrthoDB" id="1668230at2759"/>
<evidence type="ECO:0000313" key="4">
    <source>
        <dbReference type="Proteomes" id="UP000054466"/>
    </source>
</evidence>
<evidence type="ECO:0000256" key="1">
    <source>
        <dbReference type="SAM" id="MobiDB-lite"/>
    </source>
</evidence>
<feature type="compositionally biased region" description="Basic and acidic residues" evidence="1">
    <location>
        <begin position="222"/>
        <end position="235"/>
    </location>
</feature>
<feature type="region of interest" description="Disordered" evidence="1">
    <location>
        <begin position="38"/>
        <end position="58"/>
    </location>
</feature>
<accession>A0A0D2CLG9</accession>
<dbReference type="InterPro" id="IPR008271">
    <property type="entry name" value="Ser/Thr_kinase_AS"/>
</dbReference>
<dbReference type="RefSeq" id="XP_016251131.1">
    <property type="nucleotide sequence ID" value="XM_016389229.1"/>
</dbReference>
<dbReference type="Gene3D" id="1.10.510.10">
    <property type="entry name" value="Transferase(Phosphotransferase) domain 1"/>
    <property type="match status" value="1"/>
</dbReference>
<dbReference type="GO" id="GO:0005634">
    <property type="term" value="C:nucleus"/>
    <property type="evidence" value="ECO:0007669"/>
    <property type="project" value="TreeGrafter"/>
</dbReference>
<dbReference type="SUPFAM" id="SSF56112">
    <property type="entry name" value="Protein kinase-like (PK-like)"/>
    <property type="match status" value="1"/>
</dbReference>
<reference evidence="3 4" key="1">
    <citation type="submission" date="2015-01" db="EMBL/GenBank/DDBJ databases">
        <title>The Genome Sequence of Cladophialophora immunda CBS83496.</title>
        <authorList>
            <consortium name="The Broad Institute Genomics Platform"/>
            <person name="Cuomo C."/>
            <person name="de Hoog S."/>
            <person name="Gorbushina A."/>
            <person name="Stielow B."/>
            <person name="Teixiera M."/>
            <person name="Abouelleil A."/>
            <person name="Chapman S.B."/>
            <person name="Priest M."/>
            <person name="Young S.K."/>
            <person name="Wortman J."/>
            <person name="Nusbaum C."/>
            <person name="Birren B."/>
        </authorList>
    </citation>
    <scope>NUCLEOTIDE SEQUENCE [LARGE SCALE GENOMIC DNA]</scope>
    <source>
        <strain evidence="3 4">CBS 83496</strain>
    </source>
</reference>
<evidence type="ECO:0000313" key="3">
    <source>
        <dbReference type="EMBL" id="KIW30915.1"/>
    </source>
</evidence>
<keyword evidence="4" id="KW-1185">Reference proteome</keyword>
<dbReference type="PANTHER" id="PTHR44167">
    <property type="entry name" value="OVARIAN-SPECIFIC SERINE/THREONINE-PROTEIN KINASE LOK-RELATED"/>
    <property type="match status" value="1"/>
</dbReference>
<dbReference type="GO" id="GO:0004674">
    <property type="term" value="F:protein serine/threonine kinase activity"/>
    <property type="evidence" value="ECO:0007669"/>
    <property type="project" value="TreeGrafter"/>
</dbReference>
<dbReference type="GO" id="GO:0044773">
    <property type="term" value="P:mitotic DNA damage checkpoint signaling"/>
    <property type="evidence" value="ECO:0007669"/>
    <property type="project" value="TreeGrafter"/>
</dbReference>
<dbReference type="AlphaFoldDB" id="A0A0D2CLG9"/>
<dbReference type="Proteomes" id="UP000054466">
    <property type="component" value="Unassembled WGS sequence"/>
</dbReference>
<dbReference type="Pfam" id="PF00069">
    <property type="entry name" value="Pkinase"/>
    <property type="match status" value="1"/>
</dbReference>
<name>A0A0D2CLG9_9EURO</name>
<feature type="domain" description="Protein kinase" evidence="2">
    <location>
        <begin position="260"/>
        <end position="525"/>
    </location>
</feature>
<dbReference type="InterPro" id="IPR000719">
    <property type="entry name" value="Prot_kinase_dom"/>
</dbReference>
<dbReference type="PROSITE" id="PS00108">
    <property type="entry name" value="PROTEIN_KINASE_ST"/>
    <property type="match status" value="1"/>
</dbReference>
<dbReference type="VEuPathDB" id="FungiDB:PV07_02607"/>
<dbReference type="PROSITE" id="PS50011">
    <property type="entry name" value="PROTEIN_KINASE_DOM"/>
    <property type="match status" value="1"/>
</dbReference>
<dbReference type="InterPro" id="IPR011009">
    <property type="entry name" value="Kinase-like_dom_sf"/>
</dbReference>
<dbReference type="STRING" id="569365.A0A0D2CLG9"/>
<dbReference type="EMBL" id="KN847041">
    <property type="protein sequence ID" value="KIW30915.1"/>
    <property type="molecule type" value="Genomic_DNA"/>
</dbReference>
<dbReference type="HOGENOM" id="CLU_448435_0_0_1"/>
<dbReference type="PANTHER" id="PTHR44167:SF24">
    <property type="entry name" value="SERINE_THREONINE-PROTEIN KINASE CHK2"/>
    <property type="match status" value="1"/>
</dbReference>
<dbReference type="SMART" id="SM00220">
    <property type="entry name" value="S_TKc"/>
    <property type="match status" value="1"/>
</dbReference>
<gene>
    <name evidence="3" type="ORF">PV07_02607</name>
</gene>
<sequence length="526" mass="60299">MDFNFHAWADDKRVRALLLPLSDAARYSIALPQNKTHVDLLGPRPPSPPAEGNGRDFDDEEQPQVLVEQTMRTAKKALVLRQNKVLDRFTFGSDLGNYFVLSGDPASKDHVCYINIYHCQLFPDPDFSEIWLQNLSASEQTVREWPLSSQTRSVAPKESTRLRASTWILNLGEGLRFLLHVFPLSDVYQPSMYTLSAPSEIVTAPHAPSGQKTDLRRRTKPARADVKNSTRKTDDTSLEDIYNSPKQTVTVRQESTAKTQVVGKFIGETRYSRIEEGKALGKRVAIKFCRHPDIPVAANMWRTEVHALKALCKHQNVVQFLESDAEKYSITMELVPGMSLEKYVDRQFTSTLTEMQSMDIWLGAAQGLQWVHQKGFFYNDLKAENTMYDPKSRRTVLIDFGLASPENLTYFIGGGTPCYVCPEYIRRERHQVSDIWSLAIVIMFTFRLIELPRETWDLTQVFDDTSPHREKMDAWHDGIWAKANTAPSRHLELLRRMLRKSTRDRIRAHELVACLQEVHHSHELLA</sequence>
<dbReference type="GeneID" id="27341801"/>
<evidence type="ECO:0000259" key="2">
    <source>
        <dbReference type="PROSITE" id="PS50011"/>
    </source>
</evidence>
<protein>
    <recommendedName>
        <fullName evidence="2">Protein kinase domain-containing protein</fullName>
    </recommendedName>
</protein>
<feature type="region of interest" description="Disordered" evidence="1">
    <location>
        <begin position="203"/>
        <end position="238"/>
    </location>
</feature>
<dbReference type="CDD" id="cd00180">
    <property type="entry name" value="PKc"/>
    <property type="match status" value="1"/>
</dbReference>
<dbReference type="GO" id="GO:0005524">
    <property type="term" value="F:ATP binding"/>
    <property type="evidence" value="ECO:0007669"/>
    <property type="project" value="InterPro"/>
</dbReference>